<dbReference type="AlphaFoldDB" id="A0A7W5E2X3"/>
<keyword evidence="4" id="KW-1185">Reference proteome</keyword>
<organism evidence="3 4">
    <name type="scientific">Aporhodopirellula rubra</name>
    <dbReference type="NCBI Taxonomy" id="980271"/>
    <lineage>
        <taxon>Bacteria</taxon>
        <taxon>Pseudomonadati</taxon>
        <taxon>Planctomycetota</taxon>
        <taxon>Planctomycetia</taxon>
        <taxon>Pirellulales</taxon>
        <taxon>Pirellulaceae</taxon>
        <taxon>Aporhodopirellula</taxon>
    </lineage>
</organism>
<feature type="chain" id="PRO_5031160481" evidence="2">
    <location>
        <begin position="20"/>
        <end position="112"/>
    </location>
</feature>
<evidence type="ECO:0000313" key="3">
    <source>
        <dbReference type="EMBL" id="MBB3208603.1"/>
    </source>
</evidence>
<dbReference type="Proteomes" id="UP000536179">
    <property type="component" value="Unassembled WGS sequence"/>
</dbReference>
<accession>A0A7W5E2X3</accession>
<dbReference type="RefSeq" id="WP_184306774.1">
    <property type="nucleotide sequence ID" value="NZ_JACHXU010000017.1"/>
</dbReference>
<reference evidence="3 4" key="1">
    <citation type="submission" date="2020-08" db="EMBL/GenBank/DDBJ databases">
        <title>Genomic Encyclopedia of Type Strains, Phase III (KMG-III): the genomes of soil and plant-associated and newly described type strains.</title>
        <authorList>
            <person name="Whitman W."/>
        </authorList>
    </citation>
    <scope>NUCLEOTIDE SEQUENCE [LARGE SCALE GENOMIC DNA]</scope>
    <source>
        <strain evidence="3 4">CECT 8075</strain>
    </source>
</reference>
<comment type="caution">
    <text evidence="3">The sequence shown here is derived from an EMBL/GenBank/DDBJ whole genome shotgun (WGS) entry which is preliminary data.</text>
</comment>
<sequence length="112" mass="12345">MFRFITFSFALACSTSLLATERPNDALAELAEVKRAIAKLKCRIEQLEDAVARTTDCASEIEFQQLRIVVADYASRAQAREAIARMGRAAYFSGSLSPDTGWERITATANAH</sequence>
<feature type="signal peptide" evidence="2">
    <location>
        <begin position="1"/>
        <end position="19"/>
    </location>
</feature>
<dbReference type="EMBL" id="JACHXU010000017">
    <property type="protein sequence ID" value="MBB3208603.1"/>
    <property type="molecule type" value="Genomic_DNA"/>
</dbReference>
<keyword evidence="2" id="KW-0732">Signal</keyword>
<proteinExistence type="predicted"/>
<name>A0A7W5E2X3_9BACT</name>
<keyword evidence="1" id="KW-0175">Coiled coil</keyword>
<evidence type="ECO:0000256" key="1">
    <source>
        <dbReference type="SAM" id="Coils"/>
    </source>
</evidence>
<evidence type="ECO:0000313" key="4">
    <source>
        <dbReference type="Proteomes" id="UP000536179"/>
    </source>
</evidence>
<evidence type="ECO:0000256" key="2">
    <source>
        <dbReference type="SAM" id="SignalP"/>
    </source>
</evidence>
<protein>
    <submittedName>
        <fullName evidence="3">Septal ring factor EnvC (AmiA/AmiB activator)</fullName>
    </submittedName>
</protein>
<gene>
    <name evidence="3" type="ORF">FHS27_004435</name>
</gene>
<feature type="coiled-coil region" evidence="1">
    <location>
        <begin position="30"/>
        <end position="57"/>
    </location>
</feature>